<keyword evidence="3" id="KW-1185">Reference proteome</keyword>
<proteinExistence type="predicted"/>
<dbReference type="Proteomes" id="UP001500034">
    <property type="component" value="Unassembled WGS sequence"/>
</dbReference>
<comment type="caution">
    <text evidence="2">The sequence shown here is derived from an EMBL/GenBank/DDBJ whole genome shotgun (WGS) entry which is preliminary data.</text>
</comment>
<gene>
    <name evidence="2" type="ORF">GCM10022384_65640</name>
</gene>
<evidence type="ECO:0000313" key="3">
    <source>
        <dbReference type="Proteomes" id="UP001500034"/>
    </source>
</evidence>
<reference evidence="3" key="1">
    <citation type="journal article" date="2019" name="Int. J. Syst. Evol. Microbiol.">
        <title>The Global Catalogue of Microorganisms (GCM) 10K type strain sequencing project: providing services to taxonomists for standard genome sequencing and annotation.</title>
        <authorList>
            <consortium name="The Broad Institute Genomics Platform"/>
            <consortium name="The Broad Institute Genome Sequencing Center for Infectious Disease"/>
            <person name="Wu L."/>
            <person name="Ma J."/>
        </authorList>
    </citation>
    <scope>NUCLEOTIDE SEQUENCE [LARGE SCALE GENOMIC DNA]</scope>
    <source>
        <strain evidence="3">JCM 17027</strain>
    </source>
</reference>
<evidence type="ECO:0000313" key="2">
    <source>
        <dbReference type="EMBL" id="GAA4011521.1"/>
    </source>
</evidence>
<dbReference type="EMBL" id="BAABCQ010000223">
    <property type="protein sequence ID" value="GAA4011521.1"/>
    <property type="molecule type" value="Genomic_DNA"/>
</dbReference>
<protein>
    <submittedName>
        <fullName evidence="2">Uncharacterized protein</fullName>
    </submittedName>
</protein>
<sequence>MEGTWLSVPGGTDSARNPPDSLAAGPGSGPGNTRGPRRLRGTLSPPGTAARSNNGRGVCGPGRPKDEEPGQSGQRAPVPRSALLCGEGGSLTITLHEGHGTCPTTRASMAIVD</sequence>
<accession>A0ABP7SH47</accession>
<name>A0ABP7SH47_9ACTN</name>
<organism evidence="2 3">
    <name type="scientific">Streptomyces marokkonensis</name>
    <dbReference type="NCBI Taxonomy" id="324855"/>
    <lineage>
        <taxon>Bacteria</taxon>
        <taxon>Bacillati</taxon>
        <taxon>Actinomycetota</taxon>
        <taxon>Actinomycetes</taxon>
        <taxon>Kitasatosporales</taxon>
        <taxon>Streptomycetaceae</taxon>
        <taxon>Streptomyces</taxon>
    </lineage>
</organism>
<feature type="region of interest" description="Disordered" evidence="1">
    <location>
        <begin position="1"/>
        <end position="113"/>
    </location>
</feature>
<evidence type="ECO:0000256" key="1">
    <source>
        <dbReference type="SAM" id="MobiDB-lite"/>
    </source>
</evidence>